<dbReference type="KEGG" id="fpf:DCC35_17905"/>
<feature type="binding site" evidence="7">
    <location>
        <position position="126"/>
    </location>
    <ligand>
        <name>ATP</name>
        <dbReference type="ChEBI" id="CHEBI:30616"/>
    </ligand>
</feature>
<feature type="binding site" evidence="7">
    <location>
        <position position="36"/>
    </location>
    <ligand>
        <name>substrate</name>
    </ligand>
</feature>
<proteinExistence type="inferred from homology"/>
<evidence type="ECO:0000256" key="3">
    <source>
        <dbReference type="ARBA" id="ARBA00022741"/>
    </source>
</evidence>
<evidence type="ECO:0000256" key="5">
    <source>
        <dbReference type="ARBA" id="ARBA00022840"/>
    </source>
</evidence>
<evidence type="ECO:0000256" key="2">
    <source>
        <dbReference type="ARBA" id="ARBA00022679"/>
    </source>
</evidence>
<dbReference type="UniPathway" id="UPA00053">
    <property type="reaction ID" value="UER00088"/>
</dbReference>
<dbReference type="GO" id="GO:0005524">
    <property type="term" value="F:ATP binding"/>
    <property type="evidence" value="ECO:0007669"/>
    <property type="project" value="UniProtKB-UniRule"/>
</dbReference>
<dbReference type="GO" id="GO:0009073">
    <property type="term" value="P:aromatic amino acid family biosynthetic process"/>
    <property type="evidence" value="ECO:0007669"/>
    <property type="project" value="UniProtKB-KW"/>
</dbReference>
<dbReference type="GO" id="GO:0009423">
    <property type="term" value="P:chorismate biosynthetic process"/>
    <property type="evidence" value="ECO:0007669"/>
    <property type="project" value="UniProtKB-UniRule"/>
</dbReference>
<dbReference type="CDD" id="cd00464">
    <property type="entry name" value="SK"/>
    <property type="match status" value="1"/>
</dbReference>
<feature type="binding site" evidence="7">
    <location>
        <position position="84"/>
    </location>
    <ligand>
        <name>substrate</name>
    </ligand>
</feature>
<dbReference type="GO" id="GO:0005829">
    <property type="term" value="C:cytosol"/>
    <property type="evidence" value="ECO:0007669"/>
    <property type="project" value="TreeGrafter"/>
</dbReference>
<keyword evidence="7" id="KW-0963">Cytoplasm</keyword>
<keyword evidence="7" id="KW-0479">Metal-binding</keyword>
<reference evidence="8 9" key="1">
    <citation type="submission" date="2018-04" db="EMBL/GenBank/DDBJ databases">
        <title>Complete genome uncultured novel isolate.</title>
        <authorList>
            <person name="Merlino G."/>
        </authorList>
    </citation>
    <scope>NUCLEOTIDE SEQUENCE [LARGE SCALE GENOMIC DNA]</scope>
    <source>
        <strain evidence="9">R1DC9</strain>
    </source>
</reference>
<keyword evidence="6 7" id="KW-0057">Aromatic amino acid biosynthesis</keyword>
<comment type="function">
    <text evidence="7">Catalyzes the specific phosphorylation of the 3-hydroxyl group of shikimic acid using ATP as a cosubstrate.</text>
</comment>
<dbReference type="PANTHER" id="PTHR21087">
    <property type="entry name" value="SHIKIMATE KINASE"/>
    <property type="match status" value="1"/>
</dbReference>
<keyword evidence="7" id="KW-0460">Magnesium</keyword>
<evidence type="ECO:0000313" key="9">
    <source>
        <dbReference type="Proteomes" id="UP000298616"/>
    </source>
</evidence>
<keyword evidence="9" id="KW-1185">Reference proteome</keyword>
<feature type="binding site" evidence="7">
    <location>
        <position position="18"/>
    </location>
    <ligand>
        <name>Mg(2+)</name>
        <dbReference type="ChEBI" id="CHEBI:18420"/>
    </ligand>
</feature>
<comment type="cofactor">
    <cofactor evidence="7">
        <name>Mg(2+)</name>
        <dbReference type="ChEBI" id="CHEBI:18420"/>
    </cofactor>
    <text evidence="7">Binds 1 Mg(2+) ion per subunit.</text>
</comment>
<dbReference type="OrthoDB" id="9800332at2"/>
<evidence type="ECO:0000313" key="8">
    <source>
        <dbReference type="EMBL" id="QCK16468.1"/>
    </source>
</evidence>
<keyword evidence="5 7" id="KW-0067">ATP-binding</keyword>
<dbReference type="EC" id="2.7.1.71" evidence="7"/>
<evidence type="ECO:0000256" key="6">
    <source>
        <dbReference type="ARBA" id="ARBA00023141"/>
    </source>
</evidence>
<organism evidence="8 9">
    <name type="scientific">Mangrovivirga cuniculi</name>
    <dbReference type="NCBI Taxonomy" id="2715131"/>
    <lineage>
        <taxon>Bacteria</taxon>
        <taxon>Pseudomonadati</taxon>
        <taxon>Bacteroidota</taxon>
        <taxon>Cytophagia</taxon>
        <taxon>Cytophagales</taxon>
        <taxon>Mangrovivirgaceae</taxon>
        <taxon>Mangrovivirga</taxon>
    </lineage>
</organism>
<dbReference type="EMBL" id="CP028923">
    <property type="protein sequence ID" value="QCK16468.1"/>
    <property type="molecule type" value="Genomic_DNA"/>
</dbReference>
<accession>A0A4D7KAQ4</accession>
<dbReference type="Pfam" id="PF01202">
    <property type="entry name" value="SKI"/>
    <property type="match status" value="1"/>
</dbReference>
<evidence type="ECO:0000256" key="7">
    <source>
        <dbReference type="HAMAP-Rule" id="MF_00109"/>
    </source>
</evidence>
<keyword evidence="2 7" id="KW-0808">Transferase</keyword>
<feature type="binding site" evidence="7">
    <location>
        <position position="60"/>
    </location>
    <ligand>
        <name>substrate</name>
    </ligand>
</feature>
<comment type="subcellular location">
    <subcellularLocation>
        <location evidence="7">Cytoplasm</location>
    </subcellularLocation>
</comment>
<gene>
    <name evidence="7" type="primary">aroK</name>
    <name evidence="8" type="ORF">DCC35_17905</name>
</gene>
<dbReference type="PRINTS" id="PR01100">
    <property type="entry name" value="SHIKIMTKNASE"/>
</dbReference>
<dbReference type="AlphaFoldDB" id="A0A4D7KAQ4"/>
<name>A0A4D7KAQ4_9BACT</name>
<dbReference type="RefSeq" id="WP_137092057.1">
    <property type="nucleotide sequence ID" value="NZ_CP028923.1"/>
</dbReference>
<sequence length="176" mass="19912">MEFSRLIYLIGLPGSGKSSVGKVLSSKLDCDFIDLDEWIEKNEKTSIKEIFAVKGENYFRDLETHALEILSDKFVTGTVISTGGGTPCYNDNIRLLKSTGLLVYLKTDIDVLVKRIESNLTEKDNRPLFNAVDIESKYKALLRDRSSYYENAHLIVDTGRLTEIEIADLILSEIRQ</sequence>
<dbReference type="InterPro" id="IPR027417">
    <property type="entry name" value="P-loop_NTPase"/>
</dbReference>
<dbReference type="GO" id="GO:0004765">
    <property type="term" value="F:shikimate kinase activity"/>
    <property type="evidence" value="ECO:0007669"/>
    <property type="project" value="UniProtKB-UniRule"/>
</dbReference>
<protein>
    <recommendedName>
        <fullName evidence="7">Shikimate kinase</fullName>
        <shortName evidence="7">SK</shortName>
        <ecNumber evidence="7">2.7.1.71</ecNumber>
    </recommendedName>
</protein>
<comment type="caution">
    <text evidence="7">Lacks conserved residue(s) required for the propagation of feature annotation.</text>
</comment>
<evidence type="ECO:0000256" key="1">
    <source>
        <dbReference type="ARBA" id="ARBA00022605"/>
    </source>
</evidence>
<keyword evidence="1 7" id="KW-0028">Amino-acid biosynthesis</keyword>
<dbReference type="InterPro" id="IPR000623">
    <property type="entry name" value="Shikimate_kinase/TSH1"/>
</dbReference>
<dbReference type="GO" id="GO:0000287">
    <property type="term" value="F:magnesium ion binding"/>
    <property type="evidence" value="ECO:0007669"/>
    <property type="project" value="UniProtKB-UniRule"/>
</dbReference>
<dbReference type="HAMAP" id="MF_00109">
    <property type="entry name" value="Shikimate_kinase"/>
    <property type="match status" value="1"/>
</dbReference>
<dbReference type="Gene3D" id="3.40.50.300">
    <property type="entry name" value="P-loop containing nucleotide triphosphate hydrolases"/>
    <property type="match status" value="1"/>
</dbReference>
<evidence type="ECO:0000256" key="4">
    <source>
        <dbReference type="ARBA" id="ARBA00022777"/>
    </source>
</evidence>
<dbReference type="SUPFAM" id="SSF52540">
    <property type="entry name" value="P-loop containing nucleoside triphosphate hydrolases"/>
    <property type="match status" value="1"/>
</dbReference>
<comment type="pathway">
    <text evidence="7">Metabolic intermediate biosynthesis; chorismate biosynthesis; chorismate from D-erythrose 4-phosphate and phosphoenolpyruvate: step 5/7.</text>
</comment>
<keyword evidence="4 7" id="KW-0418">Kinase</keyword>
<dbReference type="PANTHER" id="PTHR21087:SF16">
    <property type="entry name" value="SHIKIMATE KINASE 1, CHLOROPLASTIC"/>
    <property type="match status" value="1"/>
</dbReference>
<dbReference type="GO" id="GO:0008652">
    <property type="term" value="P:amino acid biosynthetic process"/>
    <property type="evidence" value="ECO:0007669"/>
    <property type="project" value="UniProtKB-KW"/>
</dbReference>
<feature type="binding site" evidence="7">
    <location>
        <begin position="14"/>
        <end position="19"/>
    </location>
    <ligand>
        <name>ATP</name>
        <dbReference type="ChEBI" id="CHEBI:30616"/>
    </ligand>
</feature>
<comment type="subunit">
    <text evidence="7">Monomer.</text>
</comment>
<comment type="similarity">
    <text evidence="7">Belongs to the shikimate kinase family.</text>
</comment>
<feature type="binding site" evidence="7">
    <location>
        <position position="145"/>
    </location>
    <ligand>
        <name>substrate</name>
    </ligand>
</feature>
<dbReference type="InterPro" id="IPR031322">
    <property type="entry name" value="Shikimate/glucono_kinase"/>
</dbReference>
<dbReference type="Proteomes" id="UP000298616">
    <property type="component" value="Chromosome"/>
</dbReference>
<comment type="catalytic activity">
    <reaction evidence="7">
        <text>shikimate + ATP = 3-phosphoshikimate + ADP + H(+)</text>
        <dbReference type="Rhea" id="RHEA:13121"/>
        <dbReference type="ChEBI" id="CHEBI:15378"/>
        <dbReference type="ChEBI" id="CHEBI:30616"/>
        <dbReference type="ChEBI" id="CHEBI:36208"/>
        <dbReference type="ChEBI" id="CHEBI:145989"/>
        <dbReference type="ChEBI" id="CHEBI:456216"/>
        <dbReference type="EC" id="2.7.1.71"/>
    </reaction>
</comment>
<keyword evidence="3 7" id="KW-0547">Nucleotide-binding</keyword>